<sequence>MEALGHFVKKESAFEYVDSHAGAGLFNLASKDAKKLEEHNYGISKLVASDFPELLDFFTAIRAYNKSAKINFYPGSPAIAKHFLRKQDRAWLYELHPQDYKSLCKNVESSKKMRVFCQDGLKALESVLPPTSRRGLILIDPSYEIKSEYEHVFRACVNAYKKFSTGTYIVWYPVVERRQVDVMEKKFILSGIKNIQRFELGRSADTRERGMTSSGVFVINPPWTLFQKMSAVLPRLATILGDKNDGFFKCDILVAE</sequence>
<dbReference type="GO" id="GO:0005829">
    <property type="term" value="C:cytosol"/>
    <property type="evidence" value="ECO:0007669"/>
    <property type="project" value="TreeGrafter"/>
</dbReference>
<dbReference type="STRING" id="247633.GP2143_12391"/>
<dbReference type="EMBL" id="AAVT01000022">
    <property type="protein sequence ID" value="EAW29612.1"/>
    <property type="molecule type" value="Genomic_DNA"/>
</dbReference>
<dbReference type="AlphaFoldDB" id="A0YHR6"/>
<dbReference type="Gene3D" id="3.40.50.150">
    <property type="entry name" value="Vaccinia Virus protein VP39"/>
    <property type="match status" value="1"/>
</dbReference>
<name>A0YHR6_9GAMM</name>
<evidence type="ECO:0000313" key="2">
    <source>
        <dbReference type="Proteomes" id="UP000004931"/>
    </source>
</evidence>
<dbReference type="Pfam" id="PF04378">
    <property type="entry name" value="RsmJ"/>
    <property type="match status" value="1"/>
</dbReference>
<dbReference type="eggNOG" id="COG2961">
    <property type="taxonomic scope" value="Bacteria"/>
</dbReference>
<dbReference type="GO" id="GO:0036307">
    <property type="term" value="F:23S rRNA (adenine(2030)-N(6))-methyltransferase activity"/>
    <property type="evidence" value="ECO:0007669"/>
    <property type="project" value="TreeGrafter"/>
</dbReference>
<dbReference type="GO" id="GO:0070475">
    <property type="term" value="P:rRNA base methylation"/>
    <property type="evidence" value="ECO:0007669"/>
    <property type="project" value="InterPro"/>
</dbReference>
<proteinExistence type="predicted"/>
<organism evidence="1 2">
    <name type="scientific">marine gamma proteobacterium HTCC2143</name>
    <dbReference type="NCBI Taxonomy" id="247633"/>
    <lineage>
        <taxon>Bacteria</taxon>
        <taxon>Pseudomonadati</taxon>
        <taxon>Pseudomonadota</taxon>
        <taxon>Gammaproteobacteria</taxon>
        <taxon>Cellvibrionales</taxon>
        <taxon>Spongiibacteraceae</taxon>
        <taxon>BD1-7 clade</taxon>
    </lineage>
</organism>
<comment type="caution">
    <text evidence="1">The sequence shown here is derived from an EMBL/GenBank/DDBJ whole genome shotgun (WGS) entry which is preliminary data.</text>
</comment>
<keyword evidence="2" id="KW-1185">Reference proteome</keyword>
<dbReference type="SUPFAM" id="SSF53335">
    <property type="entry name" value="S-adenosyl-L-methionine-dependent methyltransferases"/>
    <property type="match status" value="1"/>
</dbReference>
<gene>
    <name evidence="1" type="ORF">GP2143_12391</name>
</gene>
<dbReference type="Proteomes" id="UP000004931">
    <property type="component" value="Unassembled WGS sequence"/>
</dbReference>
<dbReference type="InterPro" id="IPR007473">
    <property type="entry name" value="RlmJ"/>
</dbReference>
<accession>A0YHR6</accession>
<dbReference type="PANTHER" id="PTHR37426">
    <property type="entry name" value="RIBOSOMAL RNA LARGE SUBUNIT METHYLTRANSFERASE J"/>
    <property type="match status" value="1"/>
</dbReference>
<dbReference type="PANTHER" id="PTHR37426:SF1">
    <property type="entry name" value="RIBOSOMAL RNA LARGE SUBUNIT METHYLTRANSFERASE J"/>
    <property type="match status" value="1"/>
</dbReference>
<evidence type="ECO:0000313" key="1">
    <source>
        <dbReference type="EMBL" id="EAW29612.1"/>
    </source>
</evidence>
<dbReference type="InterPro" id="IPR029063">
    <property type="entry name" value="SAM-dependent_MTases_sf"/>
</dbReference>
<protein>
    <submittedName>
        <fullName evidence="1">Uncharacterized protein</fullName>
    </submittedName>
</protein>
<reference evidence="1 2" key="1">
    <citation type="journal article" date="2010" name="J. Bacteriol.">
        <title>Genome sequence of the oligotrophic marine Gammaproteobacterium HTCC2143, isolated from the Oregon Coast.</title>
        <authorList>
            <person name="Oh H.M."/>
            <person name="Kang I."/>
            <person name="Ferriera S."/>
            <person name="Giovannoni S.J."/>
            <person name="Cho J.C."/>
        </authorList>
    </citation>
    <scope>NUCLEOTIDE SEQUENCE [LARGE SCALE GENOMIC DNA]</scope>
    <source>
        <strain evidence="1 2">HTCC2143</strain>
    </source>
</reference>